<gene>
    <name evidence="3" type="ORF">WJX74_000256</name>
</gene>
<organism evidence="3 4">
    <name type="scientific">Apatococcus lobatus</name>
    <dbReference type="NCBI Taxonomy" id="904363"/>
    <lineage>
        <taxon>Eukaryota</taxon>
        <taxon>Viridiplantae</taxon>
        <taxon>Chlorophyta</taxon>
        <taxon>core chlorophytes</taxon>
        <taxon>Trebouxiophyceae</taxon>
        <taxon>Chlorellales</taxon>
        <taxon>Chlorellaceae</taxon>
        <taxon>Apatococcus</taxon>
    </lineage>
</organism>
<feature type="transmembrane region" description="Helical" evidence="2">
    <location>
        <begin position="134"/>
        <end position="152"/>
    </location>
</feature>
<evidence type="ECO:0000313" key="3">
    <source>
        <dbReference type="EMBL" id="KAK9833599.1"/>
    </source>
</evidence>
<dbReference type="Proteomes" id="UP001438707">
    <property type="component" value="Unassembled WGS sequence"/>
</dbReference>
<accession>A0AAW1RIF6</accession>
<keyword evidence="4" id="KW-1185">Reference proteome</keyword>
<keyword evidence="2" id="KW-0812">Transmembrane</keyword>
<feature type="transmembrane region" description="Helical" evidence="2">
    <location>
        <begin position="254"/>
        <end position="275"/>
    </location>
</feature>
<feature type="region of interest" description="Disordered" evidence="1">
    <location>
        <begin position="1"/>
        <end position="46"/>
    </location>
</feature>
<comment type="caution">
    <text evidence="3">The sequence shown here is derived from an EMBL/GenBank/DDBJ whole genome shotgun (WGS) entry which is preliminary data.</text>
</comment>
<feature type="transmembrane region" description="Helical" evidence="2">
    <location>
        <begin position="215"/>
        <end position="234"/>
    </location>
</feature>
<feature type="transmembrane region" description="Helical" evidence="2">
    <location>
        <begin position="173"/>
        <end position="195"/>
    </location>
</feature>
<keyword evidence="2" id="KW-0472">Membrane</keyword>
<sequence length="327" mass="36582">MSSPHVRQSPRLKEQRQQQQQQPDYFPAVTHEADVLSPPPSHQHAAFGQHAAEGLAGGASSSGGSPARPGSNISSLAVQAVHRQQALEWAQWGVKVMLLMWTTAIGWGYLNHADSDEKPNKELTLPLLWFDRQVLRRFGAFLPLLVLALRCWSSIEAVTIHGRRIPFPTWACLYIYITLSRLGVYVIHAAGSLQWVNNFFPAEVATSDHMMSDHVFLTASIATILMCEAIFILLRIRQRLHGPATPQQTSRIIYVPAAVCAVLYVLVVGDAYYSARYFHWRTHNNSAAVIGLLGFQLPALWILGFGRPLIRWLLHGDNLRLRCPAFP</sequence>
<dbReference type="EMBL" id="JALJOS010000010">
    <property type="protein sequence ID" value="KAK9833599.1"/>
    <property type="molecule type" value="Genomic_DNA"/>
</dbReference>
<name>A0AAW1RIF6_9CHLO</name>
<reference evidence="3 4" key="1">
    <citation type="journal article" date="2024" name="Nat. Commun.">
        <title>Phylogenomics reveals the evolutionary origins of lichenization in chlorophyte algae.</title>
        <authorList>
            <person name="Puginier C."/>
            <person name="Libourel C."/>
            <person name="Otte J."/>
            <person name="Skaloud P."/>
            <person name="Haon M."/>
            <person name="Grisel S."/>
            <person name="Petersen M."/>
            <person name="Berrin J.G."/>
            <person name="Delaux P.M."/>
            <person name="Dal Grande F."/>
            <person name="Keller J."/>
        </authorList>
    </citation>
    <scope>NUCLEOTIDE SEQUENCE [LARGE SCALE GENOMIC DNA]</scope>
    <source>
        <strain evidence="3 4">SAG 2145</strain>
    </source>
</reference>
<protein>
    <submittedName>
        <fullName evidence="3">Uncharacterized protein</fullName>
    </submittedName>
</protein>
<keyword evidence="2" id="KW-1133">Transmembrane helix</keyword>
<dbReference type="AlphaFoldDB" id="A0AAW1RIF6"/>
<evidence type="ECO:0000313" key="4">
    <source>
        <dbReference type="Proteomes" id="UP001438707"/>
    </source>
</evidence>
<evidence type="ECO:0000256" key="2">
    <source>
        <dbReference type="SAM" id="Phobius"/>
    </source>
</evidence>
<evidence type="ECO:0000256" key="1">
    <source>
        <dbReference type="SAM" id="MobiDB-lite"/>
    </source>
</evidence>
<proteinExistence type="predicted"/>
<feature type="transmembrane region" description="Helical" evidence="2">
    <location>
        <begin position="287"/>
        <end position="305"/>
    </location>
</feature>